<dbReference type="Proteomes" id="UP000287470">
    <property type="component" value="Unassembled WGS sequence"/>
</dbReference>
<dbReference type="RefSeq" id="WP_125968315.1">
    <property type="nucleotide sequence ID" value="NZ_QXGK01000008.1"/>
</dbReference>
<comment type="caution">
    <text evidence="1">The sequence shown here is derived from an EMBL/GenBank/DDBJ whole genome shotgun (WGS) entry which is preliminary data.</text>
</comment>
<evidence type="ECO:0000313" key="2">
    <source>
        <dbReference type="Proteomes" id="UP000287470"/>
    </source>
</evidence>
<evidence type="ECO:0000313" key="1">
    <source>
        <dbReference type="EMBL" id="RSX56781.1"/>
    </source>
</evidence>
<name>A0A430FUE5_9BIFI</name>
<reference evidence="1 2" key="1">
    <citation type="submission" date="2018-09" db="EMBL/GenBank/DDBJ databases">
        <title>Characterization of the phylogenetic diversity of five novel species belonging to the genus Bifidobacterium.</title>
        <authorList>
            <person name="Lugli G.A."/>
            <person name="Duranti S."/>
            <person name="Milani C."/>
        </authorList>
    </citation>
    <scope>NUCLEOTIDE SEQUENCE [LARGE SCALE GENOMIC DNA]</scope>
    <source>
        <strain evidence="1 2">2033B</strain>
    </source>
</reference>
<dbReference type="AlphaFoldDB" id="A0A430FUE5"/>
<dbReference type="EMBL" id="QXGK01000008">
    <property type="protein sequence ID" value="RSX56781.1"/>
    <property type="molecule type" value="Genomic_DNA"/>
</dbReference>
<keyword evidence="2" id="KW-1185">Reference proteome</keyword>
<protein>
    <submittedName>
        <fullName evidence="1">Uncharacterized protein</fullName>
    </submittedName>
</protein>
<organism evidence="1 2">
    <name type="scientific">Bifidobacterium samirii</name>
    <dbReference type="NCBI Taxonomy" id="2306974"/>
    <lineage>
        <taxon>Bacteria</taxon>
        <taxon>Bacillati</taxon>
        <taxon>Actinomycetota</taxon>
        <taxon>Actinomycetes</taxon>
        <taxon>Bifidobacteriales</taxon>
        <taxon>Bifidobacteriaceae</taxon>
        <taxon>Bifidobacterium</taxon>
    </lineage>
</organism>
<gene>
    <name evidence="1" type="ORF">D2E24_1071</name>
</gene>
<proteinExistence type="predicted"/>
<accession>A0A430FUE5</accession>
<sequence length="83" mass="9080">MGFHVGSTNENGVLLIGYDSPTGKAPTMMLAGIGPWNENKAQNVDAVVWEAAANHAQIRIRNLITGQWVPKNPVRVSWVAVWQ</sequence>